<dbReference type="SUPFAM" id="SSF56112">
    <property type="entry name" value="Protein kinase-like (PK-like)"/>
    <property type="match status" value="1"/>
</dbReference>
<evidence type="ECO:0000259" key="7">
    <source>
        <dbReference type="PROSITE" id="PS50011"/>
    </source>
</evidence>
<keyword evidence="1" id="KW-0808">Transferase</keyword>
<keyword evidence="9" id="KW-1185">Reference proteome</keyword>
<dbReference type="Pfam" id="PF00069">
    <property type="entry name" value="Pkinase"/>
    <property type="match status" value="1"/>
</dbReference>
<keyword evidence="4 5" id="KW-0067">ATP-binding</keyword>
<evidence type="ECO:0000256" key="4">
    <source>
        <dbReference type="ARBA" id="ARBA00022840"/>
    </source>
</evidence>
<name>A0ABQ4EW90_9ACTN</name>
<evidence type="ECO:0000313" key="9">
    <source>
        <dbReference type="Proteomes" id="UP000621500"/>
    </source>
</evidence>
<reference evidence="8 9" key="1">
    <citation type="submission" date="2021-01" db="EMBL/GenBank/DDBJ databases">
        <title>Whole genome shotgun sequence of Plantactinospora mayteni NBRC 109088.</title>
        <authorList>
            <person name="Komaki H."/>
            <person name="Tamura T."/>
        </authorList>
    </citation>
    <scope>NUCLEOTIDE SEQUENCE [LARGE SCALE GENOMIC DNA]</scope>
    <source>
        <strain evidence="8 9">NBRC 109088</strain>
    </source>
</reference>
<evidence type="ECO:0000313" key="8">
    <source>
        <dbReference type="EMBL" id="GIG98947.1"/>
    </source>
</evidence>
<dbReference type="InterPro" id="IPR011009">
    <property type="entry name" value="Kinase-like_dom_sf"/>
</dbReference>
<evidence type="ECO:0000256" key="1">
    <source>
        <dbReference type="ARBA" id="ARBA00022679"/>
    </source>
</evidence>
<dbReference type="Proteomes" id="UP000621500">
    <property type="component" value="Unassembled WGS sequence"/>
</dbReference>
<dbReference type="InterPro" id="IPR000719">
    <property type="entry name" value="Prot_kinase_dom"/>
</dbReference>
<evidence type="ECO:0000256" key="6">
    <source>
        <dbReference type="SAM" id="MobiDB-lite"/>
    </source>
</evidence>
<feature type="domain" description="Protein kinase" evidence="7">
    <location>
        <begin position="32"/>
        <end position="307"/>
    </location>
</feature>
<gene>
    <name evidence="8" type="ORF">Pma05_55200</name>
</gene>
<evidence type="ECO:0000256" key="3">
    <source>
        <dbReference type="ARBA" id="ARBA00022777"/>
    </source>
</evidence>
<proteinExistence type="predicted"/>
<organism evidence="8 9">
    <name type="scientific">Plantactinospora mayteni</name>
    <dbReference type="NCBI Taxonomy" id="566021"/>
    <lineage>
        <taxon>Bacteria</taxon>
        <taxon>Bacillati</taxon>
        <taxon>Actinomycetota</taxon>
        <taxon>Actinomycetes</taxon>
        <taxon>Micromonosporales</taxon>
        <taxon>Micromonosporaceae</taxon>
        <taxon>Plantactinospora</taxon>
    </lineage>
</organism>
<comment type="caution">
    <text evidence="8">The sequence shown here is derived from an EMBL/GenBank/DDBJ whole genome shotgun (WGS) entry which is preliminary data.</text>
</comment>
<dbReference type="PROSITE" id="PS00108">
    <property type="entry name" value="PROTEIN_KINASE_ST"/>
    <property type="match status" value="1"/>
</dbReference>
<accession>A0ABQ4EW90</accession>
<dbReference type="Gene3D" id="1.10.510.10">
    <property type="entry name" value="Transferase(Phosphotransferase) domain 1"/>
    <property type="match status" value="1"/>
</dbReference>
<dbReference type="EMBL" id="BONX01000038">
    <property type="protein sequence ID" value="GIG98947.1"/>
    <property type="molecule type" value="Genomic_DNA"/>
</dbReference>
<dbReference type="PANTHER" id="PTHR43289">
    <property type="entry name" value="MITOGEN-ACTIVATED PROTEIN KINASE KINASE KINASE 20-RELATED"/>
    <property type="match status" value="1"/>
</dbReference>
<protein>
    <recommendedName>
        <fullName evidence="7">Protein kinase domain-containing protein</fullName>
    </recommendedName>
</protein>
<dbReference type="Gene3D" id="3.30.200.20">
    <property type="entry name" value="Phosphorylase Kinase, domain 1"/>
    <property type="match status" value="1"/>
</dbReference>
<dbReference type="InterPro" id="IPR017441">
    <property type="entry name" value="Protein_kinase_ATP_BS"/>
</dbReference>
<dbReference type="InterPro" id="IPR008271">
    <property type="entry name" value="Ser/Thr_kinase_AS"/>
</dbReference>
<evidence type="ECO:0000256" key="2">
    <source>
        <dbReference type="ARBA" id="ARBA00022741"/>
    </source>
</evidence>
<feature type="region of interest" description="Disordered" evidence="6">
    <location>
        <begin position="360"/>
        <end position="474"/>
    </location>
</feature>
<evidence type="ECO:0000256" key="5">
    <source>
        <dbReference type="PROSITE-ProRule" id="PRU10141"/>
    </source>
</evidence>
<keyword evidence="3" id="KW-0418">Kinase</keyword>
<feature type="compositionally biased region" description="Pro residues" evidence="6">
    <location>
        <begin position="407"/>
        <end position="416"/>
    </location>
</feature>
<sequence>MPVPDGVWAGWGEAGQRRLFRVEAQQVLGGRYRLEDQLGRGGMAVVWRARDEVLGRPVAVKLLAGPHARDPVSRRRIRHEARAAAALSHPNIAQVYDFGESVTGLTCIPYVVMELVEGGTLEQRLAAGPLPPKVAFRIGAEVAAALAAAHDRGLVHRDIKPGNVMVTPAGAKVVDFGIAAAVGPGDPDEWGDELLGTPGYLAPERISGDAVVPASDVYGVGVLLYRLLAGRPPWSAETATQMLRAHAYVEPAPLPPLPDVPAKVAELCRRCLEKDPERRPAAREVAAVLARAAGVRIVDDELAHSLAPAAVDGEPSTVLVPRAAGSRGAQFRAGVLATGAAAVAVTALLLWLADPLGSGLGRRSDAAEPGPSDRPTVDTGSSGRTGGGSGAPPVWPAPLTPLAGAPGTPPGSPVPGPVTGFPPGGQPGGEPGDGDPDGGTPTGPGEPAPSTPESPPPPTEAPEETTLTSDGGSVQATCTNGDAWLLSWTANRPYRTDEVEPGPAPTTLVRFRHGNRTVQMTITCADGVPSTTNTSE</sequence>
<keyword evidence="2 5" id="KW-0547">Nucleotide-binding</keyword>
<dbReference type="PROSITE" id="PS00107">
    <property type="entry name" value="PROTEIN_KINASE_ATP"/>
    <property type="match status" value="1"/>
</dbReference>
<dbReference type="PROSITE" id="PS50011">
    <property type="entry name" value="PROTEIN_KINASE_DOM"/>
    <property type="match status" value="1"/>
</dbReference>
<dbReference type="SMART" id="SM00220">
    <property type="entry name" value="S_TKc"/>
    <property type="match status" value="1"/>
</dbReference>
<feature type="compositionally biased region" description="Pro residues" evidence="6">
    <location>
        <begin position="444"/>
        <end position="460"/>
    </location>
</feature>
<dbReference type="CDD" id="cd14014">
    <property type="entry name" value="STKc_PknB_like"/>
    <property type="match status" value="1"/>
</dbReference>
<feature type="compositionally biased region" description="Gly residues" evidence="6">
    <location>
        <begin position="422"/>
        <end position="431"/>
    </location>
</feature>
<dbReference type="PANTHER" id="PTHR43289:SF30">
    <property type="entry name" value="NON-SPECIFIC SERINE_THREONINE PROTEIN KINASE"/>
    <property type="match status" value="1"/>
</dbReference>
<feature type="binding site" evidence="5">
    <location>
        <position position="61"/>
    </location>
    <ligand>
        <name>ATP</name>
        <dbReference type="ChEBI" id="CHEBI:30616"/>
    </ligand>
</feature>